<dbReference type="OrthoDB" id="5305647at2759"/>
<feature type="region of interest" description="Disordered" evidence="1">
    <location>
        <begin position="129"/>
        <end position="153"/>
    </location>
</feature>
<dbReference type="Gene3D" id="3.30.160.60">
    <property type="entry name" value="Classic Zinc Finger"/>
    <property type="match status" value="1"/>
</dbReference>
<evidence type="ECO:0000313" key="3">
    <source>
        <dbReference type="Proteomes" id="UP000078544"/>
    </source>
</evidence>
<evidence type="ECO:0000256" key="1">
    <source>
        <dbReference type="SAM" id="MobiDB-lite"/>
    </source>
</evidence>
<proteinExistence type="predicted"/>
<dbReference type="EMBL" id="AZGY01000027">
    <property type="protein sequence ID" value="KZZ88948.1"/>
    <property type="molecule type" value="Genomic_DNA"/>
</dbReference>
<name>A0A167WK03_9HYPO</name>
<sequence>MPTLWCTVDGCERGKEGPSPKAFARKDNLKTHIETVHPEYFEGVHSGVQFHQPDTSPHATVGSGSAPAVHNDPGSTSTLDFHGAADPALPEFRDHDPYGFGEFAKHVGVESESFGYVQSLPSQNAFTGSEAFTENDSTGHGAGSGDPFSGTEGWDEFLNDVSSYLSNGSHLDQNNPWTL</sequence>
<dbReference type="AlphaFoldDB" id="A0A167WK03"/>
<feature type="region of interest" description="Disordered" evidence="1">
    <location>
        <begin position="54"/>
        <end position="93"/>
    </location>
</feature>
<comment type="caution">
    <text evidence="2">The sequence shown here is derived from an EMBL/GenBank/DDBJ whole genome shotgun (WGS) entry which is preliminary data.</text>
</comment>
<protein>
    <submittedName>
        <fullName evidence="2">Uncharacterized protein</fullName>
    </submittedName>
</protein>
<gene>
    <name evidence="2" type="ORF">AAL_07891</name>
</gene>
<dbReference type="Proteomes" id="UP000078544">
    <property type="component" value="Unassembled WGS sequence"/>
</dbReference>
<keyword evidence="3" id="KW-1185">Reference proteome</keyword>
<reference evidence="2 3" key="1">
    <citation type="journal article" date="2016" name="Genome Biol. Evol.">
        <title>Divergent and convergent evolution of fungal pathogenicity.</title>
        <authorList>
            <person name="Shang Y."/>
            <person name="Xiao G."/>
            <person name="Zheng P."/>
            <person name="Cen K."/>
            <person name="Zhan S."/>
            <person name="Wang C."/>
        </authorList>
    </citation>
    <scope>NUCLEOTIDE SEQUENCE [LARGE SCALE GENOMIC DNA]</scope>
    <source>
        <strain evidence="2 3">RCEF 2490</strain>
    </source>
</reference>
<evidence type="ECO:0000313" key="2">
    <source>
        <dbReference type="EMBL" id="KZZ88948.1"/>
    </source>
</evidence>
<organism evidence="2 3">
    <name type="scientific">Moelleriella libera RCEF 2490</name>
    <dbReference type="NCBI Taxonomy" id="1081109"/>
    <lineage>
        <taxon>Eukaryota</taxon>
        <taxon>Fungi</taxon>
        <taxon>Dikarya</taxon>
        <taxon>Ascomycota</taxon>
        <taxon>Pezizomycotina</taxon>
        <taxon>Sordariomycetes</taxon>
        <taxon>Hypocreomycetidae</taxon>
        <taxon>Hypocreales</taxon>
        <taxon>Clavicipitaceae</taxon>
        <taxon>Moelleriella</taxon>
    </lineage>
</organism>
<accession>A0A167WK03</accession>
<feature type="compositionally biased region" description="Polar residues" evidence="1">
    <location>
        <begin position="129"/>
        <end position="138"/>
    </location>
</feature>